<sequence>MRWNILFWGCFSKTLSTLRPPRALNDPGAAGWTYTAESGSSPLPAKTTTILFANVFPYMLQVVSFKVGFFFGWCGVVALIFIYLFTHDYRGRLYARVDELFICRIPFRKFRTTESTGD</sequence>
<keyword evidence="1" id="KW-0472">Membrane</keyword>
<keyword evidence="1" id="KW-1133">Transmembrane helix</keyword>
<dbReference type="Gene3D" id="1.20.1250.20">
    <property type="entry name" value="MFS general substrate transporter like domains"/>
    <property type="match status" value="1"/>
</dbReference>
<gene>
    <name evidence="2" type="ORF">EHS25_004743</name>
</gene>
<proteinExistence type="predicted"/>
<feature type="transmembrane region" description="Helical" evidence="1">
    <location>
        <begin position="67"/>
        <end position="86"/>
    </location>
</feature>
<reference evidence="2 3" key="1">
    <citation type="submission" date="2018-11" db="EMBL/GenBank/DDBJ databases">
        <title>Genome sequence of Saitozyma podzolica DSM 27192.</title>
        <authorList>
            <person name="Aliyu H."/>
            <person name="Gorte O."/>
            <person name="Ochsenreither K."/>
        </authorList>
    </citation>
    <scope>NUCLEOTIDE SEQUENCE [LARGE SCALE GENOMIC DNA]</scope>
    <source>
        <strain evidence="2 3">DSM 27192</strain>
    </source>
</reference>
<name>A0A427Y2N7_9TREE</name>
<dbReference type="OrthoDB" id="2579541at2759"/>
<dbReference type="EMBL" id="RSCD01000020">
    <property type="protein sequence ID" value="RSH85347.1"/>
    <property type="molecule type" value="Genomic_DNA"/>
</dbReference>
<keyword evidence="3" id="KW-1185">Reference proteome</keyword>
<comment type="caution">
    <text evidence="2">The sequence shown here is derived from an EMBL/GenBank/DDBJ whole genome shotgun (WGS) entry which is preliminary data.</text>
</comment>
<dbReference type="InterPro" id="IPR036259">
    <property type="entry name" value="MFS_trans_sf"/>
</dbReference>
<evidence type="ECO:0000313" key="3">
    <source>
        <dbReference type="Proteomes" id="UP000279259"/>
    </source>
</evidence>
<organism evidence="2 3">
    <name type="scientific">Saitozyma podzolica</name>
    <dbReference type="NCBI Taxonomy" id="1890683"/>
    <lineage>
        <taxon>Eukaryota</taxon>
        <taxon>Fungi</taxon>
        <taxon>Dikarya</taxon>
        <taxon>Basidiomycota</taxon>
        <taxon>Agaricomycotina</taxon>
        <taxon>Tremellomycetes</taxon>
        <taxon>Tremellales</taxon>
        <taxon>Trimorphomycetaceae</taxon>
        <taxon>Saitozyma</taxon>
    </lineage>
</organism>
<accession>A0A427Y2N7</accession>
<dbReference type="Proteomes" id="UP000279259">
    <property type="component" value="Unassembled WGS sequence"/>
</dbReference>
<dbReference type="AlphaFoldDB" id="A0A427Y2N7"/>
<keyword evidence="1" id="KW-0812">Transmembrane</keyword>
<evidence type="ECO:0000313" key="2">
    <source>
        <dbReference type="EMBL" id="RSH85347.1"/>
    </source>
</evidence>
<evidence type="ECO:0000256" key="1">
    <source>
        <dbReference type="SAM" id="Phobius"/>
    </source>
</evidence>
<protein>
    <submittedName>
        <fullName evidence="2">Uncharacterized protein</fullName>
    </submittedName>
</protein>